<dbReference type="OrthoDB" id="6182044at2"/>
<reference evidence="1 2" key="1">
    <citation type="submission" date="2018-08" db="EMBL/GenBank/DDBJ databases">
        <title>Lysobacter weifangensis sp. nov., a new member of the family 'Xanthomonadaceae', isolated from soil in a farmland.</title>
        <authorList>
            <person name="Zhao H."/>
        </authorList>
    </citation>
    <scope>NUCLEOTIDE SEQUENCE [LARGE SCALE GENOMIC DNA]</scope>
    <source>
        <strain evidence="1 2">WF-2</strain>
    </source>
</reference>
<sequence length="134" mass="14296">MSFHDFAGLLQAARRQPEPQRLLLVFAAAELPRDANAAERAAFARGEGGALAPVLCVDKLPEEVASFAALREESTRTGVGWDILFVAALSGHGGYAPGPDEAVQPLRMMVEAIKGGRIAQFVAVTRDGELVQLR</sequence>
<dbReference type="AlphaFoldDB" id="A0A372DN92"/>
<accession>A0A372DN92</accession>
<evidence type="ECO:0000313" key="1">
    <source>
        <dbReference type="EMBL" id="RFP60782.1"/>
    </source>
</evidence>
<dbReference type="Proteomes" id="UP000262917">
    <property type="component" value="Unassembled WGS sequence"/>
</dbReference>
<protein>
    <submittedName>
        <fullName evidence="1">Ribonucleotide reductase subunit alpha</fullName>
    </submittedName>
</protein>
<dbReference type="EMBL" id="QVPD01000005">
    <property type="protein sequence ID" value="RFP60782.1"/>
    <property type="molecule type" value="Genomic_DNA"/>
</dbReference>
<name>A0A372DN92_9GAMM</name>
<organism evidence="1 2">
    <name type="scientific">Cognatiluteimonas weifangensis</name>
    <dbReference type="NCBI Taxonomy" id="2303539"/>
    <lineage>
        <taxon>Bacteria</taxon>
        <taxon>Pseudomonadati</taxon>
        <taxon>Pseudomonadota</taxon>
        <taxon>Gammaproteobacteria</taxon>
        <taxon>Lysobacterales</taxon>
        <taxon>Lysobacteraceae</taxon>
        <taxon>Cognatiluteimonas</taxon>
    </lineage>
</organism>
<evidence type="ECO:0000313" key="2">
    <source>
        <dbReference type="Proteomes" id="UP000262917"/>
    </source>
</evidence>
<keyword evidence="2" id="KW-1185">Reference proteome</keyword>
<proteinExistence type="predicted"/>
<comment type="caution">
    <text evidence="1">The sequence shown here is derived from an EMBL/GenBank/DDBJ whole genome shotgun (WGS) entry which is preliminary data.</text>
</comment>
<dbReference type="RefSeq" id="WP_117202390.1">
    <property type="nucleotide sequence ID" value="NZ_JBHTBK010000002.1"/>
</dbReference>
<gene>
    <name evidence="1" type="ORF">D0Y53_06420</name>
</gene>